<dbReference type="GO" id="GO:0016020">
    <property type="term" value="C:membrane"/>
    <property type="evidence" value="ECO:0007669"/>
    <property type="project" value="UniProtKB-SubCell"/>
</dbReference>
<dbReference type="PANTHER" id="PTHR24305">
    <property type="entry name" value="CYTOCHROME P450"/>
    <property type="match status" value="1"/>
</dbReference>
<dbReference type="InterPro" id="IPR036396">
    <property type="entry name" value="Cyt_P450_sf"/>
</dbReference>
<evidence type="ECO:0000256" key="13">
    <source>
        <dbReference type="SAM" id="Phobius"/>
    </source>
</evidence>
<feature type="transmembrane region" description="Helical" evidence="13">
    <location>
        <begin position="36"/>
        <end position="56"/>
    </location>
</feature>
<evidence type="ECO:0000256" key="8">
    <source>
        <dbReference type="ARBA" id="ARBA00023002"/>
    </source>
</evidence>
<evidence type="ECO:0000256" key="5">
    <source>
        <dbReference type="ARBA" id="ARBA00022692"/>
    </source>
</evidence>
<dbReference type="FunFam" id="1.10.630.10:FF:000063">
    <property type="entry name" value="Cytochrome P450 monooxygenase"/>
    <property type="match status" value="1"/>
</dbReference>
<accession>A0AA39V664</accession>
<proteinExistence type="inferred from homology"/>
<dbReference type="GO" id="GO:1902181">
    <property type="term" value="P:verruculogen biosynthetic process"/>
    <property type="evidence" value="ECO:0007669"/>
    <property type="project" value="UniProtKB-ARBA"/>
</dbReference>
<keyword evidence="7 13" id="KW-1133">Transmembrane helix</keyword>
<evidence type="ECO:0000256" key="10">
    <source>
        <dbReference type="ARBA" id="ARBA00023033"/>
    </source>
</evidence>
<keyword evidence="6 12" id="KW-0479">Metal-binding</keyword>
<evidence type="ECO:0000313" key="14">
    <source>
        <dbReference type="EMBL" id="KAK0507510.1"/>
    </source>
</evidence>
<gene>
    <name evidence="14" type="ORF">JMJ35_010033</name>
</gene>
<dbReference type="PANTHER" id="PTHR24305:SF187">
    <property type="entry name" value="P450, PUTATIVE (EUROFUNG)-RELATED"/>
    <property type="match status" value="1"/>
</dbReference>
<dbReference type="InterPro" id="IPR001128">
    <property type="entry name" value="Cyt_P450"/>
</dbReference>
<evidence type="ECO:0000256" key="9">
    <source>
        <dbReference type="ARBA" id="ARBA00023004"/>
    </source>
</evidence>
<evidence type="ECO:0000256" key="1">
    <source>
        <dbReference type="ARBA" id="ARBA00001971"/>
    </source>
</evidence>
<comment type="subcellular location">
    <subcellularLocation>
        <location evidence="2">Membrane</location>
    </subcellularLocation>
</comment>
<dbReference type="CDD" id="cd11061">
    <property type="entry name" value="CYP67-like"/>
    <property type="match status" value="1"/>
</dbReference>
<evidence type="ECO:0000256" key="4">
    <source>
        <dbReference type="ARBA" id="ARBA00022617"/>
    </source>
</evidence>
<dbReference type="Pfam" id="PF00067">
    <property type="entry name" value="p450"/>
    <property type="match status" value="1"/>
</dbReference>
<evidence type="ECO:0000256" key="7">
    <source>
        <dbReference type="ARBA" id="ARBA00022989"/>
    </source>
</evidence>
<evidence type="ECO:0000313" key="15">
    <source>
        <dbReference type="Proteomes" id="UP001166286"/>
    </source>
</evidence>
<reference evidence="14" key="1">
    <citation type="submission" date="2023-03" db="EMBL/GenBank/DDBJ databases">
        <title>Complete genome of Cladonia borealis.</title>
        <authorList>
            <person name="Park H."/>
        </authorList>
    </citation>
    <scope>NUCLEOTIDE SEQUENCE</scope>
    <source>
        <strain evidence="14">ANT050790</strain>
    </source>
</reference>
<comment type="similarity">
    <text evidence="3">Belongs to the cytochrome P450 family.</text>
</comment>
<organism evidence="14 15">
    <name type="scientific">Cladonia borealis</name>
    <dbReference type="NCBI Taxonomy" id="184061"/>
    <lineage>
        <taxon>Eukaryota</taxon>
        <taxon>Fungi</taxon>
        <taxon>Dikarya</taxon>
        <taxon>Ascomycota</taxon>
        <taxon>Pezizomycotina</taxon>
        <taxon>Lecanoromycetes</taxon>
        <taxon>OSLEUM clade</taxon>
        <taxon>Lecanoromycetidae</taxon>
        <taxon>Lecanorales</taxon>
        <taxon>Lecanorineae</taxon>
        <taxon>Cladoniaceae</taxon>
        <taxon>Cladonia</taxon>
    </lineage>
</organism>
<comment type="caution">
    <text evidence="14">The sequence shown here is derived from an EMBL/GenBank/DDBJ whole genome shotgun (WGS) entry which is preliminary data.</text>
</comment>
<dbReference type="InterPro" id="IPR050121">
    <property type="entry name" value="Cytochrome_P450_monoxygenase"/>
</dbReference>
<comment type="cofactor">
    <cofactor evidence="1 12">
        <name>heme</name>
        <dbReference type="ChEBI" id="CHEBI:30413"/>
    </cofactor>
</comment>
<keyword evidence="9 12" id="KW-0408">Iron</keyword>
<feature type="binding site" description="axial binding residue" evidence="12">
    <location>
        <position position="485"/>
    </location>
    <ligand>
        <name>heme</name>
        <dbReference type="ChEBI" id="CHEBI:30413"/>
    </ligand>
    <ligandPart>
        <name>Fe</name>
        <dbReference type="ChEBI" id="CHEBI:18248"/>
    </ligandPart>
</feature>
<dbReference type="GO" id="GO:0016705">
    <property type="term" value="F:oxidoreductase activity, acting on paired donors, with incorporation or reduction of molecular oxygen"/>
    <property type="evidence" value="ECO:0007669"/>
    <property type="project" value="InterPro"/>
</dbReference>
<evidence type="ECO:0008006" key="16">
    <source>
        <dbReference type="Google" id="ProtNLM"/>
    </source>
</evidence>
<dbReference type="EMBL" id="JAFEKC020000023">
    <property type="protein sequence ID" value="KAK0507510.1"/>
    <property type="molecule type" value="Genomic_DNA"/>
</dbReference>
<evidence type="ECO:0000256" key="6">
    <source>
        <dbReference type="ARBA" id="ARBA00022723"/>
    </source>
</evidence>
<keyword evidence="15" id="KW-1185">Reference proteome</keyword>
<dbReference type="Proteomes" id="UP001166286">
    <property type="component" value="Unassembled WGS sequence"/>
</dbReference>
<dbReference type="AlphaFoldDB" id="A0AA39V664"/>
<feature type="transmembrane region" description="Helical" evidence="13">
    <location>
        <begin position="6"/>
        <end position="24"/>
    </location>
</feature>
<keyword evidence="11 13" id="KW-0472">Membrane</keyword>
<feature type="transmembrane region" description="Helical" evidence="13">
    <location>
        <begin position="268"/>
        <end position="288"/>
    </location>
</feature>
<protein>
    <recommendedName>
        <fullName evidence="16">Cytochrome P450</fullName>
    </recommendedName>
</protein>
<dbReference type="GO" id="GO:0004497">
    <property type="term" value="F:monooxygenase activity"/>
    <property type="evidence" value="ECO:0007669"/>
    <property type="project" value="UniProtKB-KW"/>
</dbReference>
<dbReference type="PRINTS" id="PR00385">
    <property type="entry name" value="P450"/>
</dbReference>
<evidence type="ECO:0000256" key="11">
    <source>
        <dbReference type="ARBA" id="ARBA00023136"/>
    </source>
</evidence>
<dbReference type="GO" id="GO:0020037">
    <property type="term" value="F:heme binding"/>
    <property type="evidence" value="ECO:0007669"/>
    <property type="project" value="InterPro"/>
</dbReference>
<dbReference type="SUPFAM" id="SSF48264">
    <property type="entry name" value="Cytochrome P450"/>
    <property type="match status" value="1"/>
</dbReference>
<dbReference type="InterPro" id="IPR002401">
    <property type="entry name" value="Cyt_P450_E_grp-I"/>
</dbReference>
<keyword evidence="4 12" id="KW-0349">Heme</keyword>
<keyword evidence="5 13" id="KW-0812">Transmembrane</keyword>
<dbReference type="GO" id="GO:0005506">
    <property type="term" value="F:iron ion binding"/>
    <property type="evidence" value="ECO:0007669"/>
    <property type="project" value="InterPro"/>
</dbReference>
<evidence type="ECO:0000256" key="2">
    <source>
        <dbReference type="ARBA" id="ARBA00004370"/>
    </source>
</evidence>
<sequence length="545" mass="61812">MIHISVCVYAFAAVLGALSHIVYFRRGEHHKETLPYLQLFTASIPLSALALAHFLHFTYAQALLRALCIIGSFVCGIWTSMIIYRAFFHRLNRFPGPWPLKLSKFSQLVSSWKLDAFRRSYRQHQKFGNFVRTGPNEISIASPSAATVILGPKSQCHRSPWYEYAIYQDLESLHSTRDYAVHEARRRVWDRGFSVKALRDYEGRVTDYTYELMSKFSLFAGKPIDAAAWFNYYSFDVMGDFAFGKSFNMLQTGSYHYAITWLDSSMTLLGLFTPIAWAIPVGAIAPLIGATFRRFIRFCNAQLDERRVKGSKVPDITSWLLKAAPDVNDVEATKWLHGDARLIIVAGSDTVAIALTHLFYYLALNPAQVDKLRKELEPLMRSDEPFSVRNVQNAKHLNAVIHETLRMHPPVPSGVFRTTPPQGITVDGTFIPGGVNVIVPFYAIGRSEECFAFPNEFIPERWYEQPDLVKEKDAYAPFSLGPYGCIGKQLALMELRTVVSLLVSQFDIRLAEGEDGSKLLDESRDAFTLRMEALEVVFEERGKKV</sequence>
<feature type="transmembrane region" description="Helical" evidence="13">
    <location>
        <begin position="342"/>
        <end position="364"/>
    </location>
</feature>
<keyword evidence="10" id="KW-0503">Monooxygenase</keyword>
<name>A0AA39V664_9LECA</name>
<keyword evidence="8" id="KW-0560">Oxidoreductase</keyword>
<dbReference type="PRINTS" id="PR00463">
    <property type="entry name" value="EP450I"/>
</dbReference>
<dbReference type="Gene3D" id="1.10.630.10">
    <property type="entry name" value="Cytochrome P450"/>
    <property type="match status" value="1"/>
</dbReference>
<feature type="transmembrane region" description="Helical" evidence="13">
    <location>
        <begin position="62"/>
        <end position="84"/>
    </location>
</feature>
<evidence type="ECO:0000256" key="3">
    <source>
        <dbReference type="ARBA" id="ARBA00010617"/>
    </source>
</evidence>
<evidence type="ECO:0000256" key="12">
    <source>
        <dbReference type="PIRSR" id="PIRSR602401-1"/>
    </source>
</evidence>